<comment type="caution">
    <text evidence="7">The sequence shown here is derived from an EMBL/GenBank/DDBJ whole genome shotgun (WGS) entry which is preliminary data.</text>
</comment>
<evidence type="ECO:0000256" key="2">
    <source>
        <dbReference type="ARBA" id="ARBA00011245"/>
    </source>
</evidence>
<dbReference type="CDD" id="cd08249">
    <property type="entry name" value="enoyl_reductase_like"/>
    <property type="match status" value="1"/>
</dbReference>
<reference evidence="7" key="1">
    <citation type="submission" date="2023-06" db="EMBL/GenBank/DDBJ databases">
        <authorList>
            <person name="Noh H."/>
        </authorList>
    </citation>
    <scope>NUCLEOTIDE SEQUENCE</scope>
    <source>
        <strain evidence="7">DUCC20226</strain>
    </source>
</reference>
<keyword evidence="4" id="KW-0521">NADP</keyword>
<evidence type="ECO:0000313" key="7">
    <source>
        <dbReference type="EMBL" id="KAK2601339.1"/>
    </source>
</evidence>
<protein>
    <recommendedName>
        <fullName evidence="6">Enoyl reductase (ER) domain-containing protein</fullName>
    </recommendedName>
</protein>
<feature type="domain" description="Enoyl reductase (ER)" evidence="6">
    <location>
        <begin position="23"/>
        <end position="360"/>
    </location>
</feature>
<evidence type="ECO:0000259" key="6">
    <source>
        <dbReference type="SMART" id="SM00829"/>
    </source>
</evidence>
<dbReference type="GO" id="GO:0016651">
    <property type="term" value="F:oxidoreductase activity, acting on NAD(P)H"/>
    <property type="evidence" value="ECO:0007669"/>
    <property type="project" value="InterPro"/>
</dbReference>
<dbReference type="SUPFAM" id="SSF51735">
    <property type="entry name" value="NAD(P)-binding Rossmann-fold domains"/>
    <property type="match status" value="1"/>
</dbReference>
<dbReference type="AlphaFoldDB" id="A0AAD9S7T7"/>
<evidence type="ECO:0000256" key="4">
    <source>
        <dbReference type="ARBA" id="ARBA00022857"/>
    </source>
</evidence>
<dbReference type="SUPFAM" id="SSF50129">
    <property type="entry name" value="GroES-like"/>
    <property type="match status" value="1"/>
</dbReference>
<dbReference type="InterPro" id="IPR013149">
    <property type="entry name" value="ADH-like_C"/>
</dbReference>
<keyword evidence="8" id="KW-1185">Reference proteome</keyword>
<dbReference type="InterPro" id="IPR036291">
    <property type="entry name" value="NAD(P)-bd_dom_sf"/>
</dbReference>
<dbReference type="EMBL" id="JAUJFL010000006">
    <property type="protein sequence ID" value="KAK2601339.1"/>
    <property type="molecule type" value="Genomic_DNA"/>
</dbReference>
<keyword evidence="5" id="KW-0560">Oxidoreductase</keyword>
<evidence type="ECO:0000256" key="1">
    <source>
        <dbReference type="ARBA" id="ARBA00008072"/>
    </source>
</evidence>
<name>A0AAD9S7T7_PHOAM</name>
<dbReference type="InterPro" id="IPR011032">
    <property type="entry name" value="GroES-like_sf"/>
</dbReference>
<keyword evidence="3" id="KW-0547">Nucleotide-binding</keyword>
<dbReference type="Pfam" id="PF08240">
    <property type="entry name" value="ADH_N"/>
    <property type="match status" value="1"/>
</dbReference>
<comment type="subunit">
    <text evidence="2">Monomer.</text>
</comment>
<dbReference type="SMART" id="SM00829">
    <property type="entry name" value="PKS_ER"/>
    <property type="match status" value="1"/>
</dbReference>
<organism evidence="7 8">
    <name type="scientific">Phomopsis amygdali</name>
    <name type="common">Fusicoccum amygdali</name>
    <dbReference type="NCBI Taxonomy" id="1214568"/>
    <lineage>
        <taxon>Eukaryota</taxon>
        <taxon>Fungi</taxon>
        <taxon>Dikarya</taxon>
        <taxon>Ascomycota</taxon>
        <taxon>Pezizomycotina</taxon>
        <taxon>Sordariomycetes</taxon>
        <taxon>Sordariomycetidae</taxon>
        <taxon>Diaporthales</taxon>
        <taxon>Diaporthaceae</taxon>
        <taxon>Diaporthe</taxon>
    </lineage>
</organism>
<evidence type="ECO:0000256" key="5">
    <source>
        <dbReference type="ARBA" id="ARBA00023002"/>
    </source>
</evidence>
<accession>A0AAD9S7T7</accession>
<dbReference type="InterPro" id="IPR013154">
    <property type="entry name" value="ADH-like_N"/>
</dbReference>
<evidence type="ECO:0000256" key="3">
    <source>
        <dbReference type="ARBA" id="ARBA00022741"/>
    </source>
</evidence>
<sequence>MNEEDFNGSSLKSQQAIISDEKGELKLCCDVPVPDLEPDRVMVKIIAVAINPVDIKMQGRNATTGAVAGHDFAGIVVAIGSESWTAAPIAVGDRVCGAVVGMHSLTPRIGAFAEYTAAFDVLLLKIPDYMAMEDASSLGIGIGTAGLALFHDLQVPGYPTKPASQETTVLVYGGSTSVGTLAIQLLKLSGLKPITTCSPDNFELVKSCGAAEVFDYREKDCMQKIKAYTKNSLKYVLDCVSIPETMEFCYACLGRTGGKMTALEPPPSYVHKRPATVNLSWVLGPTLPGKPIGWPPPMQRAGDPSLREFAKTWYSTVQKLLDTRLLRTHPVKITEGNLEALLYGIASFKKQSPSGQKFVYRLTRE</sequence>
<dbReference type="Gene3D" id="3.90.180.10">
    <property type="entry name" value="Medium-chain alcohol dehydrogenases, catalytic domain"/>
    <property type="match status" value="1"/>
</dbReference>
<gene>
    <name evidence="7" type="ORF">N8I77_010794</name>
</gene>
<dbReference type="Gene3D" id="3.40.50.720">
    <property type="entry name" value="NAD(P)-binding Rossmann-like Domain"/>
    <property type="match status" value="1"/>
</dbReference>
<dbReference type="GO" id="GO:0000166">
    <property type="term" value="F:nucleotide binding"/>
    <property type="evidence" value="ECO:0007669"/>
    <property type="project" value="UniProtKB-KW"/>
</dbReference>
<evidence type="ECO:0000313" key="8">
    <source>
        <dbReference type="Proteomes" id="UP001265746"/>
    </source>
</evidence>
<dbReference type="Proteomes" id="UP001265746">
    <property type="component" value="Unassembled WGS sequence"/>
</dbReference>
<comment type="similarity">
    <text evidence="1">Belongs to the zinc-containing alcohol dehydrogenase family.</text>
</comment>
<proteinExistence type="inferred from homology"/>
<dbReference type="InterPro" id="IPR047122">
    <property type="entry name" value="Trans-enoyl_RdTase-like"/>
</dbReference>
<dbReference type="InterPro" id="IPR020843">
    <property type="entry name" value="ER"/>
</dbReference>
<dbReference type="PANTHER" id="PTHR45348">
    <property type="entry name" value="HYPOTHETICAL OXIDOREDUCTASE (EUROFUNG)"/>
    <property type="match status" value="1"/>
</dbReference>
<dbReference type="PANTHER" id="PTHR45348:SF1">
    <property type="entry name" value="TRANS-ENOYL REDUCTASE STHE"/>
    <property type="match status" value="1"/>
</dbReference>
<dbReference type="Pfam" id="PF00107">
    <property type="entry name" value="ADH_zinc_N"/>
    <property type="match status" value="1"/>
</dbReference>